<feature type="region of interest" description="Disordered" evidence="2">
    <location>
        <begin position="289"/>
        <end position="326"/>
    </location>
</feature>
<protein>
    <submittedName>
        <fullName evidence="3">ORF24</fullName>
    </submittedName>
</protein>
<evidence type="ECO:0000313" key="3">
    <source>
        <dbReference type="EMBL" id="DBA59385.1"/>
    </source>
</evidence>
<feature type="coiled-coil region" evidence="1">
    <location>
        <begin position="16"/>
        <end position="64"/>
    </location>
</feature>
<dbReference type="EMBL" id="BK064844">
    <property type="protein sequence ID" value="DBA59385.1"/>
    <property type="molecule type" value="Genomic_DNA"/>
</dbReference>
<evidence type="ECO:0000256" key="2">
    <source>
        <dbReference type="SAM" id="MobiDB-lite"/>
    </source>
</evidence>
<reference evidence="3" key="2">
    <citation type="journal article" date="2024" name="Virology">
        <title>Novel viruses discovered in metatranscriptomic analysis of farmed barramundi in Asia and Australia.</title>
        <authorList>
            <person name="Mercer L.K."/>
            <person name="Harding E.F."/>
            <person name="Sridhar T."/>
            <person name="White P.A."/>
        </authorList>
    </citation>
    <scope>NUCLEOTIDE SEQUENCE</scope>
</reference>
<name>A0AB33V925_9VIRU</name>
<accession>A0AB33V925</accession>
<keyword evidence="1" id="KW-0175">Coiled coil</keyword>
<proteinExistence type="predicted"/>
<reference evidence="3" key="1">
    <citation type="submission" date="2023-06" db="EMBL/GenBank/DDBJ databases">
        <authorList>
            <person name="Mercer L.K."/>
            <person name="Harding E.F."/>
            <person name="Sridhar T."/>
            <person name="White P.A."/>
        </authorList>
    </citation>
    <scope>NUCLEOTIDE SEQUENCE</scope>
</reference>
<evidence type="ECO:0000256" key="1">
    <source>
        <dbReference type="SAM" id="Coils"/>
    </source>
</evidence>
<organism evidence="3">
    <name type="scientific">Latid herpesvirus 1</name>
    <dbReference type="NCBI Taxonomy" id="3096545"/>
    <lineage>
        <taxon>Viruses</taxon>
        <taxon>Duplodnaviria</taxon>
        <taxon>Heunggongvirae</taxon>
        <taxon>Peploviricota</taxon>
        <taxon>Herviviricetes</taxon>
        <taxon>Herpesvirales</taxon>
    </lineage>
</organism>
<feature type="compositionally biased region" description="Basic residues" evidence="2">
    <location>
        <begin position="311"/>
        <end position="326"/>
    </location>
</feature>
<sequence length="326" mass="36846">MAIVFSNTDAVVSQRVMILERDNRALDDALMKLRAEAADLRDRVASNQALRRTLEQRIEELEARAAAPRDALVKMYLGKNRLLVERIAQLETELKALRAPKPSPAPPPAEKYPVVPVPMITYPDAFSTAGFQEYFLVTYAGYSANPQKVYETYARDGKVSMDFFATAFAVTSVFDPQWFSKHFTVQSGEDIHFLCWKLVAFGLVTQFMLLLRSFDNFVAISLKTHLVRPQLVQVNNLLEVHKKQFIAMVDLKAKEYETTYSGPPPLSEYTKRVDLGGLLDLDIIPRINLDDPENGDIRTDPLSEDESTPAKKPRRNAPARGKQARK</sequence>